<dbReference type="OrthoDB" id="4181662at2759"/>
<protein>
    <submittedName>
        <fullName evidence="2">Uncharacterized protein</fullName>
    </submittedName>
</protein>
<dbReference type="EMBL" id="GG657449">
    <property type="protein sequence ID" value="OAT04642.1"/>
    <property type="molecule type" value="Genomic_DNA"/>
</dbReference>
<evidence type="ECO:0000256" key="1">
    <source>
        <dbReference type="SAM" id="MobiDB-lite"/>
    </source>
</evidence>
<feature type="compositionally biased region" description="Basic and acidic residues" evidence="1">
    <location>
        <begin position="101"/>
        <end position="129"/>
    </location>
</feature>
<reference evidence="3" key="1">
    <citation type="journal article" date="2015" name="PLoS Genet.">
        <title>The dynamic genome and transcriptome of the human fungal pathogen Blastomyces and close relative Emmonsia.</title>
        <authorList>
            <person name="Munoz J.F."/>
            <person name="Gauthier G.M."/>
            <person name="Desjardins C.A."/>
            <person name="Gallo J.E."/>
            <person name="Holder J."/>
            <person name="Sullivan T.D."/>
            <person name="Marty A.J."/>
            <person name="Carmen J.C."/>
            <person name="Chen Z."/>
            <person name="Ding L."/>
            <person name="Gujja S."/>
            <person name="Magrini V."/>
            <person name="Misas E."/>
            <person name="Mitreva M."/>
            <person name="Priest M."/>
            <person name="Saif S."/>
            <person name="Whiston E.A."/>
            <person name="Young S."/>
            <person name="Zeng Q."/>
            <person name="Goldman W.E."/>
            <person name="Mardis E.R."/>
            <person name="Taylor J.W."/>
            <person name="McEwen J.G."/>
            <person name="Clay O.K."/>
            <person name="Klein B.S."/>
            <person name="Cuomo C.A."/>
        </authorList>
    </citation>
    <scope>NUCLEOTIDE SEQUENCE [LARGE SCALE GENOMIC DNA]</scope>
    <source>
        <strain evidence="3">SLH14081</strain>
    </source>
</reference>
<name>A0A179UDQ3_BLAGS</name>
<feature type="compositionally biased region" description="Polar residues" evidence="1">
    <location>
        <begin position="67"/>
        <end position="82"/>
    </location>
</feature>
<dbReference type="VEuPathDB" id="FungiDB:BDBG_01163"/>
<feature type="region of interest" description="Disordered" evidence="1">
    <location>
        <begin position="66"/>
        <end position="129"/>
    </location>
</feature>
<dbReference type="KEGG" id="bgh:BDBG_01163"/>
<sequence>MSTPHKRTGYQQSENGILQSGMYACPSAYLVYPPDPTGRRPSQHALLQYVSPEDRRNHDNLRLIQEQLYNDANSSRNTQRSGGANEGYRTILNEPSGPKGHYPEKRTEKHRCKDSQAGKSNDKTPEKKK</sequence>
<organism evidence="2 3">
    <name type="scientific">Blastomyces gilchristii (strain SLH14081)</name>
    <name type="common">Blastomyces dermatitidis</name>
    <dbReference type="NCBI Taxonomy" id="559298"/>
    <lineage>
        <taxon>Eukaryota</taxon>
        <taxon>Fungi</taxon>
        <taxon>Dikarya</taxon>
        <taxon>Ascomycota</taxon>
        <taxon>Pezizomycotina</taxon>
        <taxon>Eurotiomycetes</taxon>
        <taxon>Eurotiomycetidae</taxon>
        <taxon>Onygenales</taxon>
        <taxon>Ajellomycetaceae</taxon>
        <taxon>Blastomyces</taxon>
    </lineage>
</organism>
<dbReference type="PROSITE" id="PS51257">
    <property type="entry name" value="PROKAR_LIPOPROTEIN"/>
    <property type="match status" value="1"/>
</dbReference>
<proteinExistence type="predicted"/>
<keyword evidence="3" id="KW-1185">Reference proteome</keyword>
<dbReference type="RefSeq" id="XP_002628255.1">
    <property type="nucleotide sequence ID" value="XM_002628209.1"/>
</dbReference>
<gene>
    <name evidence="2" type="ORF">BDBG_01163</name>
</gene>
<accession>A0A179UDQ3</accession>
<dbReference type="GeneID" id="8507257"/>
<dbReference type="AlphaFoldDB" id="A0A179UDQ3"/>
<evidence type="ECO:0000313" key="3">
    <source>
        <dbReference type="Proteomes" id="UP000002038"/>
    </source>
</evidence>
<evidence type="ECO:0000313" key="2">
    <source>
        <dbReference type="EMBL" id="OAT04642.1"/>
    </source>
</evidence>
<dbReference type="Proteomes" id="UP000002038">
    <property type="component" value="Unassembled WGS sequence"/>
</dbReference>